<evidence type="ECO:0000256" key="1">
    <source>
        <dbReference type="SAM" id="MobiDB-lite"/>
    </source>
</evidence>
<sequence length="433" mass="46948">MSKIKRRNFLSGASLLGLGAVTSNQSTAAAQDASFPLDSPSQDDQTPSRLEFNSDGSFKVIQFNDTQDDHLTDKRTIEFMEHVLDAEKPGFVLINGDVISAGPTTPKQVYQAINNVVLPMESRGIPWAVTFGNHDEDSAEEGGTGVRHQHMTQFVRSYRHNRNAPASSGGYGASNTHLALYDAATARFSFWLLDSGRYHPETIGGQDAADLPAYDYIHPEQIAWYAQQSDALAAATGSQVEGLMFFHIPTYEHRDMWFGGRLKNGLLDHAKAVEKHGIKGEKNEDCYVGAFNSGIYAAAQARGDIRGIYCGHDHINTYMGNYYGIELGYGPGTGFGAYGLRDGTLAQHSLRGARVFEFSANAESVYTGTRVIFAKDIGMDMAPAKQPLKEPAALPEYVKLPEVDDASGSPGEPEENGSSHSSWGLSSLSSSSS</sequence>
<accession>A0A2A4AMN5</accession>
<evidence type="ECO:0000256" key="2">
    <source>
        <dbReference type="SAM" id="SignalP"/>
    </source>
</evidence>
<evidence type="ECO:0000259" key="3">
    <source>
        <dbReference type="Pfam" id="PF00149"/>
    </source>
</evidence>
<dbReference type="InterPro" id="IPR004843">
    <property type="entry name" value="Calcineurin-like_PHP"/>
</dbReference>
<dbReference type="AlphaFoldDB" id="A0A2A4AMN5"/>
<dbReference type="CDD" id="cd07383">
    <property type="entry name" value="MPP_Dcr2"/>
    <property type="match status" value="1"/>
</dbReference>
<organism evidence="4 5">
    <name type="scientific">Corynebacterium accolens</name>
    <dbReference type="NCBI Taxonomy" id="38284"/>
    <lineage>
        <taxon>Bacteria</taxon>
        <taxon>Bacillati</taxon>
        <taxon>Actinomycetota</taxon>
        <taxon>Actinomycetes</taxon>
        <taxon>Mycobacteriales</taxon>
        <taxon>Corynebacteriaceae</taxon>
        <taxon>Corynebacterium</taxon>
    </lineage>
</organism>
<dbReference type="SUPFAM" id="SSF56300">
    <property type="entry name" value="Metallo-dependent phosphatases"/>
    <property type="match status" value="1"/>
</dbReference>
<dbReference type="GO" id="GO:0016788">
    <property type="term" value="F:hydrolase activity, acting on ester bonds"/>
    <property type="evidence" value="ECO:0007669"/>
    <property type="project" value="TreeGrafter"/>
</dbReference>
<dbReference type="InterPro" id="IPR006311">
    <property type="entry name" value="TAT_signal"/>
</dbReference>
<proteinExistence type="predicted"/>
<dbReference type="PANTHER" id="PTHR32440:SF0">
    <property type="entry name" value="PHOSPHATASE DCR2-RELATED"/>
    <property type="match status" value="1"/>
</dbReference>
<protein>
    <submittedName>
        <fullName evidence="4">Phosphoesterase</fullName>
    </submittedName>
</protein>
<dbReference type="EMBL" id="NWBP01000011">
    <property type="protein sequence ID" value="PCC83466.1"/>
    <property type="molecule type" value="Genomic_DNA"/>
</dbReference>
<feature type="signal peptide" evidence="2">
    <location>
        <begin position="1"/>
        <end position="28"/>
    </location>
</feature>
<name>A0A2A4AMN5_9CORY</name>
<evidence type="ECO:0000313" key="4">
    <source>
        <dbReference type="EMBL" id="PCC83466.1"/>
    </source>
</evidence>
<dbReference type="PROSITE" id="PS51318">
    <property type="entry name" value="TAT"/>
    <property type="match status" value="1"/>
</dbReference>
<reference evidence="4 5" key="1">
    <citation type="submission" date="2017-09" db="EMBL/GenBank/DDBJ databases">
        <title>Draft Genome Sequence of Corynebacterium accolens AH4003.</title>
        <authorList>
            <person name="Chen Y."/>
            <person name="Oosthuysen W.F."/>
            <person name="Kelley S."/>
            <person name="Horswill A."/>
        </authorList>
    </citation>
    <scope>NUCLEOTIDE SEQUENCE [LARGE SCALE GENOMIC DNA]</scope>
    <source>
        <strain evidence="4 5">AH4003</strain>
    </source>
</reference>
<dbReference type="InterPro" id="IPR029052">
    <property type="entry name" value="Metallo-depent_PP-like"/>
</dbReference>
<evidence type="ECO:0000313" key="5">
    <source>
        <dbReference type="Proteomes" id="UP000218690"/>
    </source>
</evidence>
<feature type="domain" description="Calcineurin-like phosphoesterase" evidence="3">
    <location>
        <begin position="59"/>
        <end position="315"/>
    </location>
</feature>
<keyword evidence="2" id="KW-0732">Signal</keyword>
<dbReference type="Proteomes" id="UP000218690">
    <property type="component" value="Unassembled WGS sequence"/>
</dbReference>
<feature type="region of interest" description="Disordered" evidence="1">
    <location>
        <begin position="393"/>
        <end position="433"/>
    </location>
</feature>
<dbReference type="GO" id="GO:0005737">
    <property type="term" value="C:cytoplasm"/>
    <property type="evidence" value="ECO:0007669"/>
    <property type="project" value="TreeGrafter"/>
</dbReference>
<comment type="caution">
    <text evidence="4">The sequence shown here is derived from an EMBL/GenBank/DDBJ whole genome shotgun (WGS) entry which is preliminary data.</text>
</comment>
<dbReference type="PANTHER" id="PTHR32440">
    <property type="entry name" value="PHOSPHATASE DCR2-RELATED-RELATED"/>
    <property type="match status" value="1"/>
</dbReference>
<dbReference type="Pfam" id="PF00149">
    <property type="entry name" value="Metallophos"/>
    <property type="match status" value="1"/>
</dbReference>
<feature type="compositionally biased region" description="Low complexity" evidence="1">
    <location>
        <begin position="418"/>
        <end position="433"/>
    </location>
</feature>
<feature type="chain" id="PRO_5038490696" evidence="2">
    <location>
        <begin position="29"/>
        <end position="433"/>
    </location>
</feature>
<gene>
    <name evidence="4" type="ORF">COM45_03710</name>
</gene>
<dbReference type="Gene3D" id="3.60.21.10">
    <property type="match status" value="1"/>
</dbReference>